<gene>
    <name evidence="2" type="ORF">FPZ43_14010</name>
</gene>
<dbReference type="EMBL" id="VOEJ01000006">
    <property type="protein sequence ID" value="TWR27580.1"/>
    <property type="molecule type" value="Genomic_DNA"/>
</dbReference>
<comment type="caution">
    <text evidence="2">The sequence shown here is derived from an EMBL/GenBank/DDBJ whole genome shotgun (WGS) entry which is preliminary data.</text>
</comment>
<evidence type="ECO:0000313" key="3">
    <source>
        <dbReference type="Proteomes" id="UP000320042"/>
    </source>
</evidence>
<dbReference type="InterPro" id="IPR001296">
    <property type="entry name" value="Glyco_trans_1"/>
</dbReference>
<name>A0A563U8B0_9SPHI</name>
<dbReference type="SUPFAM" id="SSF53756">
    <property type="entry name" value="UDP-Glycosyltransferase/glycogen phosphorylase"/>
    <property type="match status" value="1"/>
</dbReference>
<sequence length="406" mass="45274">MKLLHIIASMDPVSGGPCQGIRNSNPDMINLGVYREVVCLDAPDASFLGMDNFPVHALGPGKGPWQYSEKLKPWLMANMERFDVVVINGLWLYSSYAGWRVMKTLKKQRFKQSPNARPFPKVFIMPHGMLDPYFQNAPDRKLKAIRNWFYWKLIENRVVNDADGLLFTCEIEMQLAGTSFSPYRPKKEINVGYGIINPPVKTLQMVNAFAKACPGLNGENYLLFLSRIHEKKGVDLLLQAYAAIFEQTKKQGIKIPKLVIAGPGLESPYGKKMRLLVSGSPLLKQAVLFPGMLRGDAKWGAIHGCDCFVLPSHQENFGIAVVEALACSKPVLISNQVNIWMEIQNGSSGIVENDNLNGTTNLLERWLALTVTQKQQMAANAVQVFNEHFDVAHASATFHKTIASIN</sequence>
<dbReference type="Pfam" id="PF00534">
    <property type="entry name" value="Glycos_transf_1"/>
    <property type="match status" value="1"/>
</dbReference>
<proteinExistence type="predicted"/>
<protein>
    <submittedName>
        <fullName evidence="2">Glycosyltransferase</fullName>
    </submittedName>
</protein>
<feature type="domain" description="Glycosyl transferase family 1" evidence="1">
    <location>
        <begin position="217"/>
        <end position="369"/>
    </location>
</feature>
<dbReference type="PANTHER" id="PTHR45947">
    <property type="entry name" value="SULFOQUINOVOSYL TRANSFERASE SQD2"/>
    <property type="match status" value="1"/>
</dbReference>
<dbReference type="Gene3D" id="3.40.50.2000">
    <property type="entry name" value="Glycogen Phosphorylase B"/>
    <property type="match status" value="2"/>
</dbReference>
<keyword evidence="3" id="KW-1185">Reference proteome</keyword>
<accession>A0A563U8B0</accession>
<dbReference type="Proteomes" id="UP000320042">
    <property type="component" value="Unassembled WGS sequence"/>
</dbReference>
<dbReference type="PANTHER" id="PTHR45947:SF3">
    <property type="entry name" value="SULFOQUINOVOSYL TRANSFERASE SQD2"/>
    <property type="match status" value="1"/>
</dbReference>
<dbReference type="GO" id="GO:0016757">
    <property type="term" value="F:glycosyltransferase activity"/>
    <property type="evidence" value="ECO:0007669"/>
    <property type="project" value="InterPro"/>
</dbReference>
<evidence type="ECO:0000259" key="1">
    <source>
        <dbReference type="Pfam" id="PF00534"/>
    </source>
</evidence>
<dbReference type="OrthoDB" id="9790710at2"/>
<evidence type="ECO:0000313" key="2">
    <source>
        <dbReference type="EMBL" id="TWR27580.1"/>
    </source>
</evidence>
<organism evidence="2 3">
    <name type="scientific">Mucilaginibacter pallidiroseus</name>
    <dbReference type="NCBI Taxonomy" id="2599295"/>
    <lineage>
        <taxon>Bacteria</taxon>
        <taxon>Pseudomonadati</taxon>
        <taxon>Bacteroidota</taxon>
        <taxon>Sphingobacteriia</taxon>
        <taxon>Sphingobacteriales</taxon>
        <taxon>Sphingobacteriaceae</taxon>
        <taxon>Mucilaginibacter</taxon>
    </lineage>
</organism>
<dbReference type="AlphaFoldDB" id="A0A563U8B0"/>
<dbReference type="RefSeq" id="WP_146382546.1">
    <property type="nucleotide sequence ID" value="NZ_VOEJ01000006.1"/>
</dbReference>
<keyword evidence="2" id="KW-0808">Transferase</keyword>
<reference evidence="2 3" key="1">
    <citation type="submission" date="2019-07" db="EMBL/GenBank/DDBJ databases">
        <authorList>
            <person name="Kim J."/>
        </authorList>
    </citation>
    <scope>NUCLEOTIDE SEQUENCE [LARGE SCALE GENOMIC DNA]</scope>
    <source>
        <strain evidence="3">dk17</strain>
    </source>
</reference>
<dbReference type="InterPro" id="IPR050194">
    <property type="entry name" value="Glycosyltransferase_grp1"/>
</dbReference>